<dbReference type="EMBL" id="LUKE01000001">
    <property type="protein sequence ID" value="KYG67501.1"/>
    <property type="molecule type" value="Genomic_DNA"/>
</dbReference>
<accession>A0A150WSP0</accession>
<evidence type="ECO:0000256" key="1">
    <source>
        <dbReference type="ARBA" id="ARBA00022737"/>
    </source>
</evidence>
<dbReference type="Pfam" id="PF20148">
    <property type="entry name" value="DUF6531"/>
    <property type="match status" value="1"/>
</dbReference>
<keyword evidence="6" id="KW-1185">Reference proteome</keyword>
<proteinExistence type="predicted"/>
<dbReference type="NCBIfam" id="TIGR01643">
    <property type="entry name" value="YD_repeat_2x"/>
    <property type="match status" value="1"/>
</dbReference>
<feature type="chain" id="PRO_5007573700" evidence="2">
    <location>
        <begin position="19"/>
        <end position="550"/>
    </location>
</feature>
<evidence type="ECO:0000259" key="4">
    <source>
        <dbReference type="Pfam" id="PF25023"/>
    </source>
</evidence>
<feature type="domain" description="DUF6531" evidence="3">
    <location>
        <begin position="20"/>
        <end position="81"/>
    </location>
</feature>
<dbReference type="InterPro" id="IPR050708">
    <property type="entry name" value="T6SS_VgrG/RHS"/>
</dbReference>
<feature type="domain" description="Teneurin-like YD-shell" evidence="4">
    <location>
        <begin position="169"/>
        <end position="293"/>
    </location>
</feature>
<evidence type="ECO:0000313" key="5">
    <source>
        <dbReference type="EMBL" id="KYG67501.1"/>
    </source>
</evidence>
<protein>
    <submittedName>
        <fullName evidence="5">Cell wall-associated protein wapA</fullName>
    </submittedName>
</protein>
<organism evidence="5 6">
    <name type="scientific">Bdellovibrio bacteriovorus</name>
    <dbReference type="NCBI Taxonomy" id="959"/>
    <lineage>
        <taxon>Bacteria</taxon>
        <taxon>Pseudomonadati</taxon>
        <taxon>Bdellovibrionota</taxon>
        <taxon>Bdellovibrionia</taxon>
        <taxon>Bdellovibrionales</taxon>
        <taxon>Pseudobdellovibrionaceae</taxon>
        <taxon>Bdellovibrio</taxon>
    </lineage>
</organism>
<keyword evidence="1" id="KW-0677">Repeat</keyword>
<dbReference type="PANTHER" id="PTHR32305:SF15">
    <property type="entry name" value="PROTEIN RHSA-RELATED"/>
    <property type="match status" value="1"/>
</dbReference>
<keyword evidence="2" id="KW-0732">Signal</keyword>
<dbReference type="OrthoDB" id="5287471at2"/>
<dbReference type="InterPro" id="IPR006530">
    <property type="entry name" value="YD"/>
</dbReference>
<dbReference type="AlphaFoldDB" id="A0A150WSP0"/>
<dbReference type="Pfam" id="PF25023">
    <property type="entry name" value="TEN_YD-shell"/>
    <property type="match status" value="1"/>
</dbReference>
<evidence type="ECO:0000259" key="3">
    <source>
        <dbReference type="Pfam" id="PF20148"/>
    </source>
</evidence>
<evidence type="ECO:0000256" key="2">
    <source>
        <dbReference type="SAM" id="SignalP"/>
    </source>
</evidence>
<dbReference type="PANTHER" id="PTHR32305">
    <property type="match status" value="1"/>
</dbReference>
<feature type="signal peptide" evidence="2">
    <location>
        <begin position="1"/>
        <end position="18"/>
    </location>
</feature>
<comment type="caution">
    <text evidence="5">The sequence shown here is derived from an EMBL/GenBank/DDBJ whole genome shotgun (WGS) entry which is preliminary data.</text>
</comment>
<dbReference type="Gene3D" id="2.180.10.10">
    <property type="entry name" value="RHS repeat-associated core"/>
    <property type="match status" value="1"/>
</dbReference>
<sequence length="550" mass="62681">MKKALAAFAFLFSAQAFALVDMKNANYSNTWIDMDVPGSGYDLKVVRTYNSRSLFNGMFGFGWCSDFETSMEVNAEGNIKVKECGGGMEITFSPREVTRKDVDNTISQIITKMRAQKKVGVTESSLAALKTQLLEDDNARSEYATQYGVAVPVREGTKFFANGREVENFVFNKTYYTRNMPDGSAQRFSPQGKLTHIYDKNGNFLKFEYDKDVIATIQDNNSRRLSFKYYQNKKVKSISGPNGLLVEFKFANLDDLSWVKNAWGKTYTFEYDELHNLTKATWPDKTFIAVKYDKKNDWVLGFTDRDKCLESYKYEFSQNDPKNHYWSTVKKTCGKEVMADNKYEFWHQQRPDGQYFLQRVMTTVNGSVTDISYHEVFGKPISIRRNAERISYEYYPDGLVKVKASPTARMNYEYDPKIKKVSSVTTNFFNEKGAKISTKTSQFKYDGKGNLAFAQNSDGQKINMTYDNRGRIATITDQAKKVVKIEYEERYGKPSVVTRPGLGTIVVSYKSNGEINKVDSKEGPSVAMQVASTFNNLLDVIAPATAELYL</sequence>
<name>A0A150WSP0_BDEBC</name>
<evidence type="ECO:0000313" key="6">
    <source>
        <dbReference type="Proteomes" id="UP000075320"/>
    </source>
</evidence>
<dbReference type="Proteomes" id="UP000075320">
    <property type="component" value="Unassembled WGS sequence"/>
</dbReference>
<gene>
    <name evidence="5" type="ORF">AZI86_07265</name>
</gene>
<dbReference type="InterPro" id="IPR056823">
    <property type="entry name" value="TEN-like_YD-shell"/>
</dbReference>
<dbReference type="InterPro" id="IPR045351">
    <property type="entry name" value="DUF6531"/>
</dbReference>
<reference evidence="5 6" key="1">
    <citation type="submission" date="2016-03" db="EMBL/GenBank/DDBJ databases">
        <authorList>
            <person name="Ploux O."/>
        </authorList>
    </citation>
    <scope>NUCLEOTIDE SEQUENCE [LARGE SCALE GENOMIC DNA]</scope>
    <source>
        <strain evidence="5 6">R0</strain>
    </source>
</reference>